<accession>A0A0A9A2C4</accession>
<feature type="region of interest" description="Disordered" evidence="1">
    <location>
        <begin position="1"/>
        <end position="39"/>
    </location>
</feature>
<evidence type="ECO:0000256" key="1">
    <source>
        <dbReference type="SAM" id="MobiDB-lite"/>
    </source>
</evidence>
<organism evidence="2">
    <name type="scientific">Arundo donax</name>
    <name type="common">Giant reed</name>
    <name type="synonym">Donax arundinaceus</name>
    <dbReference type="NCBI Taxonomy" id="35708"/>
    <lineage>
        <taxon>Eukaryota</taxon>
        <taxon>Viridiplantae</taxon>
        <taxon>Streptophyta</taxon>
        <taxon>Embryophyta</taxon>
        <taxon>Tracheophyta</taxon>
        <taxon>Spermatophyta</taxon>
        <taxon>Magnoliopsida</taxon>
        <taxon>Liliopsida</taxon>
        <taxon>Poales</taxon>
        <taxon>Poaceae</taxon>
        <taxon>PACMAD clade</taxon>
        <taxon>Arundinoideae</taxon>
        <taxon>Arundineae</taxon>
        <taxon>Arundo</taxon>
    </lineage>
</organism>
<sequence length="53" mass="5811">MEAAATEHTDDLADVSRRQCCPRPPAWSCNSSSKKNKCHSISRTSSLGLNSLY</sequence>
<reference evidence="2" key="2">
    <citation type="journal article" date="2015" name="Data Brief">
        <title>Shoot transcriptome of the giant reed, Arundo donax.</title>
        <authorList>
            <person name="Barrero R.A."/>
            <person name="Guerrero F.D."/>
            <person name="Moolhuijzen P."/>
            <person name="Goolsby J.A."/>
            <person name="Tidwell J."/>
            <person name="Bellgard S.E."/>
            <person name="Bellgard M.I."/>
        </authorList>
    </citation>
    <scope>NUCLEOTIDE SEQUENCE</scope>
    <source>
        <tissue evidence="2">Shoot tissue taken approximately 20 cm above the soil surface</tissue>
    </source>
</reference>
<protein>
    <submittedName>
        <fullName evidence="2">Uncharacterized protein</fullName>
    </submittedName>
</protein>
<proteinExistence type="predicted"/>
<dbReference type="AlphaFoldDB" id="A0A0A9A2C4"/>
<feature type="compositionally biased region" description="Basic and acidic residues" evidence="1">
    <location>
        <begin position="1"/>
        <end position="17"/>
    </location>
</feature>
<reference evidence="2" key="1">
    <citation type="submission" date="2014-09" db="EMBL/GenBank/DDBJ databases">
        <authorList>
            <person name="Magalhaes I.L.F."/>
            <person name="Oliveira U."/>
            <person name="Santos F.R."/>
            <person name="Vidigal T.H.D.A."/>
            <person name="Brescovit A.D."/>
            <person name="Santos A.J."/>
        </authorList>
    </citation>
    <scope>NUCLEOTIDE SEQUENCE</scope>
    <source>
        <tissue evidence="2">Shoot tissue taken approximately 20 cm above the soil surface</tissue>
    </source>
</reference>
<name>A0A0A9A2C4_ARUDO</name>
<evidence type="ECO:0000313" key="2">
    <source>
        <dbReference type="EMBL" id="JAD41197.1"/>
    </source>
</evidence>
<dbReference type="EMBL" id="GBRH01256698">
    <property type="protein sequence ID" value="JAD41197.1"/>
    <property type="molecule type" value="Transcribed_RNA"/>
</dbReference>